<keyword evidence="4" id="KW-1185">Reference proteome</keyword>
<evidence type="ECO:0008006" key="5">
    <source>
        <dbReference type="Google" id="ProtNLM"/>
    </source>
</evidence>
<sequence>MKKTIALFAVFSVCCSFAAPVFEGKDGLLIIEAESTKSSKGDWEKEKSVEGYTGECHFEFTGNQPASGPAADPLEYRFTVDKDGEYRLLIRAHKRLDGEPGDRCNDCYIRLMGDFDTAGKAPLDMLKSDTKLYGGDAKGWGWTAQLDKHHKKFPPLYKLKAGEKYTLIISGRSQRFNMDRIIFKHKSVGDAKAKDPKQPESKPSRK</sequence>
<dbReference type="Proteomes" id="UP000346198">
    <property type="component" value="Unassembled WGS sequence"/>
</dbReference>
<protein>
    <recommendedName>
        <fullName evidence="5">CBM6 domain-containing protein</fullName>
    </recommendedName>
</protein>
<feature type="signal peptide" evidence="2">
    <location>
        <begin position="1"/>
        <end position="18"/>
    </location>
</feature>
<dbReference type="Gene3D" id="2.60.120.260">
    <property type="entry name" value="Galactose-binding domain-like"/>
    <property type="match status" value="1"/>
</dbReference>
<evidence type="ECO:0000256" key="1">
    <source>
        <dbReference type="SAM" id="MobiDB-lite"/>
    </source>
</evidence>
<accession>A0A6C2UNJ4</accession>
<dbReference type="EMBL" id="CAAHFH010000002">
    <property type="protein sequence ID" value="VGO21513.1"/>
    <property type="molecule type" value="Genomic_DNA"/>
</dbReference>
<reference evidence="3 4" key="1">
    <citation type="submission" date="2019-04" db="EMBL/GenBank/DDBJ databases">
        <authorList>
            <person name="Van Vliet M D."/>
        </authorList>
    </citation>
    <scope>NUCLEOTIDE SEQUENCE [LARGE SCALE GENOMIC DNA]</scope>
    <source>
        <strain evidence="3 4">F21</strain>
    </source>
</reference>
<proteinExistence type="predicted"/>
<keyword evidence="2" id="KW-0732">Signal</keyword>
<name>A0A6C2UNJ4_9BACT</name>
<feature type="chain" id="PRO_5025654926" description="CBM6 domain-containing protein" evidence="2">
    <location>
        <begin position="19"/>
        <end position="206"/>
    </location>
</feature>
<evidence type="ECO:0000256" key="2">
    <source>
        <dbReference type="SAM" id="SignalP"/>
    </source>
</evidence>
<gene>
    <name evidence="3" type="ORF">SCARR_03587</name>
</gene>
<dbReference type="RefSeq" id="WP_136062965.1">
    <property type="nucleotide sequence ID" value="NZ_CAAHFH010000002.1"/>
</dbReference>
<feature type="region of interest" description="Disordered" evidence="1">
    <location>
        <begin position="187"/>
        <end position="206"/>
    </location>
</feature>
<organism evidence="3 4">
    <name type="scientific">Pontiella sulfatireligans</name>
    <dbReference type="NCBI Taxonomy" id="2750658"/>
    <lineage>
        <taxon>Bacteria</taxon>
        <taxon>Pseudomonadati</taxon>
        <taxon>Kiritimatiellota</taxon>
        <taxon>Kiritimatiellia</taxon>
        <taxon>Kiritimatiellales</taxon>
        <taxon>Pontiellaceae</taxon>
        <taxon>Pontiella</taxon>
    </lineage>
</organism>
<dbReference type="AlphaFoldDB" id="A0A6C2UNJ4"/>
<evidence type="ECO:0000313" key="3">
    <source>
        <dbReference type="EMBL" id="VGO21513.1"/>
    </source>
</evidence>
<evidence type="ECO:0000313" key="4">
    <source>
        <dbReference type="Proteomes" id="UP000346198"/>
    </source>
</evidence>